<name>A0AAP2Z6C5_9EURY</name>
<keyword evidence="6" id="KW-0472">Membrane</keyword>
<keyword evidence="5" id="KW-0653">Protein transport</keyword>
<sequence length="306" mass="32720">MSILYLISKSTPERVTDTVPVISSLLESNRPTVRTKAALVMEKVGSVRPDALTPHLDAVLDCLTDRSATVRQSAAGVVRQIAVADPSVVTMAVPQLLPLLDSDIESTTVDAVTVIEAIAEEEPSMAMTAIEPLLTLIGDSDESLPDITYDPNMSVERSLPAEQMRGYQTLVEDAGERSSSVRAREGAVTTIARLADADPENTTERLEPHLPLLFAQLNNPNPTIRAAVVGIVANVAAISPAALDPIEAVLIELLNDSFAVSAGAVWALAHMETDRSDAVLEELIADPETEVPLRRTAETALRDFAE</sequence>
<dbReference type="AlphaFoldDB" id="A0AAP2Z6C5"/>
<dbReference type="GO" id="GO:0006896">
    <property type="term" value="P:Golgi to vacuole transport"/>
    <property type="evidence" value="ECO:0007669"/>
    <property type="project" value="TreeGrafter"/>
</dbReference>
<dbReference type="Proteomes" id="UP001321047">
    <property type="component" value="Unassembled WGS sequence"/>
</dbReference>
<accession>A0AAP2Z6C5</accession>
<comment type="similarity">
    <text evidence="2">Belongs to the adaptor complexes large subunit family.</text>
</comment>
<proteinExistence type="inferred from homology"/>
<organism evidence="7 8">
    <name type="scientific">Natronosalvus hydrolyticus</name>
    <dbReference type="NCBI Taxonomy" id="2979988"/>
    <lineage>
        <taxon>Archaea</taxon>
        <taxon>Methanobacteriati</taxon>
        <taxon>Methanobacteriota</taxon>
        <taxon>Stenosarchaea group</taxon>
        <taxon>Halobacteria</taxon>
        <taxon>Halobacteriales</taxon>
        <taxon>Natrialbaceae</taxon>
        <taxon>Natronosalvus</taxon>
    </lineage>
</organism>
<evidence type="ECO:0000313" key="7">
    <source>
        <dbReference type="EMBL" id="MCU4751235.1"/>
    </source>
</evidence>
<dbReference type="InterPro" id="IPR011989">
    <property type="entry name" value="ARM-like"/>
</dbReference>
<dbReference type="PANTHER" id="PTHR22781">
    <property type="entry name" value="DELTA ADAPTIN-RELATED"/>
    <property type="match status" value="1"/>
</dbReference>
<dbReference type="GO" id="GO:0006623">
    <property type="term" value="P:protein targeting to vacuole"/>
    <property type="evidence" value="ECO:0007669"/>
    <property type="project" value="TreeGrafter"/>
</dbReference>
<reference evidence="7 8" key="1">
    <citation type="submission" date="2022-09" db="EMBL/GenBank/DDBJ databases">
        <title>Enrichment on poylsaccharides allowed isolation of novel metabolic and taxonomic groups of Haloarchaea.</title>
        <authorList>
            <person name="Sorokin D.Y."/>
            <person name="Elcheninov A.G."/>
            <person name="Khizhniak T.V."/>
            <person name="Kolganova T.V."/>
            <person name="Kublanov I.V."/>
        </authorList>
    </citation>
    <scope>NUCLEOTIDE SEQUENCE [LARGE SCALE GENOMIC DNA]</scope>
    <source>
        <strain evidence="7 8">AArc-curdl1</strain>
    </source>
</reference>
<gene>
    <name evidence="7" type="ORF">OB919_04435</name>
</gene>
<dbReference type="RefSeq" id="WP_342807210.1">
    <property type="nucleotide sequence ID" value="NZ_JAOPJZ010000002.1"/>
</dbReference>
<comment type="subcellular location">
    <subcellularLocation>
        <location evidence="1">Endomembrane system</location>
    </subcellularLocation>
</comment>
<evidence type="ECO:0000256" key="5">
    <source>
        <dbReference type="ARBA" id="ARBA00022927"/>
    </source>
</evidence>
<dbReference type="InterPro" id="IPR017105">
    <property type="entry name" value="AP3_complex_dsu"/>
</dbReference>
<keyword evidence="8" id="KW-1185">Reference proteome</keyword>
<evidence type="ECO:0000256" key="6">
    <source>
        <dbReference type="ARBA" id="ARBA00023136"/>
    </source>
</evidence>
<dbReference type="EMBL" id="JAOPJZ010000002">
    <property type="protein sequence ID" value="MCU4751235.1"/>
    <property type="molecule type" value="Genomic_DNA"/>
</dbReference>
<dbReference type="SUPFAM" id="SSF48371">
    <property type="entry name" value="ARM repeat"/>
    <property type="match status" value="1"/>
</dbReference>
<dbReference type="PANTHER" id="PTHR22781:SF12">
    <property type="entry name" value="AP-3 COMPLEX SUBUNIT DELTA-1"/>
    <property type="match status" value="1"/>
</dbReference>
<evidence type="ECO:0000256" key="2">
    <source>
        <dbReference type="ARBA" id="ARBA00006613"/>
    </source>
</evidence>
<dbReference type="Pfam" id="PF13646">
    <property type="entry name" value="HEAT_2"/>
    <property type="match status" value="1"/>
</dbReference>
<evidence type="ECO:0000256" key="1">
    <source>
        <dbReference type="ARBA" id="ARBA00004308"/>
    </source>
</evidence>
<protein>
    <submittedName>
        <fullName evidence="7">HEAT repeat domain-containing protein</fullName>
    </submittedName>
</protein>
<dbReference type="GO" id="GO:0012505">
    <property type="term" value="C:endomembrane system"/>
    <property type="evidence" value="ECO:0007669"/>
    <property type="project" value="UniProtKB-SubCell"/>
</dbReference>
<dbReference type="InterPro" id="IPR016024">
    <property type="entry name" value="ARM-type_fold"/>
</dbReference>
<evidence type="ECO:0000256" key="3">
    <source>
        <dbReference type="ARBA" id="ARBA00022448"/>
    </source>
</evidence>
<keyword evidence="3" id="KW-0813">Transport</keyword>
<dbReference type="GO" id="GO:0030123">
    <property type="term" value="C:AP-3 adaptor complex"/>
    <property type="evidence" value="ECO:0007669"/>
    <property type="project" value="InterPro"/>
</dbReference>
<evidence type="ECO:0000256" key="4">
    <source>
        <dbReference type="ARBA" id="ARBA00022737"/>
    </source>
</evidence>
<comment type="caution">
    <text evidence="7">The sequence shown here is derived from an EMBL/GenBank/DDBJ whole genome shotgun (WGS) entry which is preliminary data.</text>
</comment>
<evidence type="ECO:0000313" key="8">
    <source>
        <dbReference type="Proteomes" id="UP001321047"/>
    </source>
</evidence>
<keyword evidence="4" id="KW-0677">Repeat</keyword>
<dbReference type="Gene3D" id="1.25.10.10">
    <property type="entry name" value="Leucine-rich Repeat Variant"/>
    <property type="match status" value="2"/>
</dbReference>